<evidence type="ECO:0000256" key="3">
    <source>
        <dbReference type="ARBA" id="ARBA00022692"/>
    </source>
</evidence>
<keyword evidence="3 6" id="KW-0812">Transmembrane</keyword>
<dbReference type="Pfam" id="PF00892">
    <property type="entry name" value="EamA"/>
    <property type="match status" value="2"/>
</dbReference>
<feature type="transmembrane region" description="Helical" evidence="6">
    <location>
        <begin position="170"/>
        <end position="193"/>
    </location>
</feature>
<evidence type="ECO:0000256" key="5">
    <source>
        <dbReference type="ARBA" id="ARBA00023136"/>
    </source>
</evidence>
<evidence type="ECO:0000313" key="8">
    <source>
        <dbReference type="EMBL" id="MFC7436382.1"/>
    </source>
</evidence>
<keyword evidence="9" id="KW-1185">Reference proteome</keyword>
<feature type="transmembrane region" description="Helical" evidence="6">
    <location>
        <begin position="258"/>
        <end position="276"/>
    </location>
</feature>
<organism evidence="8 9">
    <name type="scientific">Hydrogenophaga bisanensis</name>
    <dbReference type="NCBI Taxonomy" id="439611"/>
    <lineage>
        <taxon>Bacteria</taxon>
        <taxon>Pseudomonadati</taxon>
        <taxon>Pseudomonadota</taxon>
        <taxon>Betaproteobacteria</taxon>
        <taxon>Burkholderiales</taxon>
        <taxon>Comamonadaceae</taxon>
        <taxon>Hydrogenophaga</taxon>
    </lineage>
</organism>
<dbReference type="PANTHER" id="PTHR32322:SF2">
    <property type="entry name" value="EAMA DOMAIN-CONTAINING PROTEIN"/>
    <property type="match status" value="1"/>
</dbReference>
<dbReference type="InterPro" id="IPR000620">
    <property type="entry name" value="EamA_dom"/>
</dbReference>
<name>A0ABW2REB9_9BURK</name>
<dbReference type="InterPro" id="IPR050638">
    <property type="entry name" value="AA-Vitamin_Transporters"/>
</dbReference>
<sequence length="279" mass="29368">MIANLLALGAIGLWASLAALGVSLSHVPPFLLTGVALLVGSLIALPLSRFDFRLWRVPARTLAIGIYGLFAYHFLLFIALRHAPPVQANLVNYLWPLGIVVMAPLFLPGITLTRRHVIAALVGFGGAVLAILGRGGDGVEAVWAWGYLPALGAAFIWSSYSLLTKRVPAFPTAAIGSFALVSGLLSLACHYFLETPVSLSTQDWLLIAVLGLGPLGGAFFLWDAALKRGDARQIGVLSFLTPLLSTLTLLGMRGEAPSAPVILAGVMIIGAAIVATRSR</sequence>
<feature type="transmembrane region" description="Helical" evidence="6">
    <location>
        <begin position="117"/>
        <end position="136"/>
    </location>
</feature>
<feature type="domain" description="EamA" evidence="7">
    <location>
        <begin position="2"/>
        <end position="131"/>
    </location>
</feature>
<feature type="domain" description="EamA" evidence="7">
    <location>
        <begin position="145"/>
        <end position="275"/>
    </location>
</feature>
<feature type="transmembrane region" description="Helical" evidence="6">
    <location>
        <begin position="205"/>
        <end position="222"/>
    </location>
</feature>
<dbReference type="PANTHER" id="PTHR32322">
    <property type="entry name" value="INNER MEMBRANE TRANSPORTER"/>
    <property type="match status" value="1"/>
</dbReference>
<gene>
    <name evidence="8" type="ORF">ACFQNJ_17895</name>
</gene>
<feature type="transmembrane region" description="Helical" evidence="6">
    <location>
        <begin position="31"/>
        <end position="50"/>
    </location>
</feature>
<evidence type="ECO:0000256" key="4">
    <source>
        <dbReference type="ARBA" id="ARBA00022989"/>
    </source>
</evidence>
<evidence type="ECO:0000256" key="6">
    <source>
        <dbReference type="SAM" id="Phobius"/>
    </source>
</evidence>
<evidence type="ECO:0000256" key="1">
    <source>
        <dbReference type="ARBA" id="ARBA00004141"/>
    </source>
</evidence>
<protein>
    <submittedName>
        <fullName evidence="8">DMT family transporter</fullName>
    </submittedName>
</protein>
<proteinExistence type="inferred from homology"/>
<dbReference type="RefSeq" id="WP_374640834.1">
    <property type="nucleotide sequence ID" value="NZ_JBHTBX010000017.1"/>
</dbReference>
<comment type="subcellular location">
    <subcellularLocation>
        <location evidence="1">Membrane</location>
        <topology evidence="1">Multi-pass membrane protein</topology>
    </subcellularLocation>
</comment>
<dbReference type="EMBL" id="JBHTBX010000017">
    <property type="protein sequence ID" value="MFC7436382.1"/>
    <property type="molecule type" value="Genomic_DNA"/>
</dbReference>
<keyword evidence="4 6" id="KW-1133">Transmembrane helix</keyword>
<feature type="transmembrane region" description="Helical" evidence="6">
    <location>
        <begin position="62"/>
        <end position="81"/>
    </location>
</feature>
<keyword evidence="5 6" id="KW-0472">Membrane</keyword>
<feature type="transmembrane region" description="Helical" evidence="6">
    <location>
        <begin position="234"/>
        <end position="252"/>
    </location>
</feature>
<reference evidence="9" key="1">
    <citation type="journal article" date="2019" name="Int. J. Syst. Evol. Microbiol.">
        <title>The Global Catalogue of Microorganisms (GCM) 10K type strain sequencing project: providing services to taxonomists for standard genome sequencing and annotation.</title>
        <authorList>
            <consortium name="The Broad Institute Genomics Platform"/>
            <consortium name="The Broad Institute Genome Sequencing Center for Infectious Disease"/>
            <person name="Wu L."/>
            <person name="Ma J."/>
        </authorList>
    </citation>
    <scope>NUCLEOTIDE SEQUENCE [LARGE SCALE GENOMIC DNA]</scope>
    <source>
        <strain evidence="9">CCUG 54518</strain>
    </source>
</reference>
<feature type="transmembrane region" description="Helical" evidence="6">
    <location>
        <begin position="93"/>
        <end position="110"/>
    </location>
</feature>
<evidence type="ECO:0000256" key="2">
    <source>
        <dbReference type="ARBA" id="ARBA00007362"/>
    </source>
</evidence>
<dbReference type="InterPro" id="IPR037185">
    <property type="entry name" value="EmrE-like"/>
</dbReference>
<comment type="similarity">
    <text evidence="2">Belongs to the EamA transporter family.</text>
</comment>
<evidence type="ECO:0000259" key="7">
    <source>
        <dbReference type="Pfam" id="PF00892"/>
    </source>
</evidence>
<dbReference type="SUPFAM" id="SSF103481">
    <property type="entry name" value="Multidrug resistance efflux transporter EmrE"/>
    <property type="match status" value="2"/>
</dbReference>
<accession>A0ABW2REB9</accession>
<comment type="caution">
    <text evidence="8">The sequence shown here is derived from an EMBL/GenBank/DDBJ whole genome shotgun (WGS) entry which is preliminary data.</text>
</comment>
<evidence type="ECO:0000313" key="9">
    <source>
        <dbReference type="Proteomes" id="UP001596495"/>
    </source>
</evidence>
<feature type="transmembrane region" description="Helical" evidence="6">
    <location>
        <begin position="142"/>
        <end position="163"/>
    </location>
</feature>
<dbReference type="Proteomes" id="UP001596495">
    <property type="component" value="Unassembled WGS sequence"/>
</dbReference>